<dbReference type="InterPro" id="IPR019734">
    <property type="entry name" value="TPR_rpt"/>
</dbReference>
<reference evidence="4" key="1">
    <citation type="submission" date="2017-08" db="EMBL/GenBank/DDBJ databases">
        <title>A dynamic microbial community with high functional redundancy inhabits the cold, oxic subseafloor aquifer.</title>
        <authorList>
            <person name="Tully B.J."/>
            <person name="Wheat C.G."/>
            <person name="Glazer B.T."/>
            <person name="Huber J.A."/>
        </authorList>
    </citation>
    <scope>NUCLEOTIDE SEQUENCE [LARGE SCALE GENOMIC DNA]</scope>
</reference>
<feature type="signal peptide" evidence="2">
    <location>
        <begin position="1"/>
        <end position="18"/>
    </location>
</feature>
<dbReference type="PANTHER" id="PTHR45588">
    <property type="entry name" value="TPR DOMAIN-CONTAINING PROTEIN"/>
    <property type="match status" value="1"/>
</dbReference>
<protein>
    <submittedName>
        <fullName evidence="3">Uncharacterized protein</fullName>
    </submittedName>
</protein>
<dbReference type="AlphaFoldDB" id="A0A2A4MR53"/>
<feature type="repeat" description="TPR" evidence="1">
    <location>
        <begin position="58"/>
        <end position="91"/>
    </location>
</feature>
<accession>A0A2A4MR53</accession>
<dbReference type="Gene3D" id="1.25.40.10">
    <property type="entry name" value="Tetratricopeptide repeat domain"/>
    <property type="match status" value="2"/>
</dbReference>
<evidence type="ECO:0000313" key="4">
    <source>
        <dbReference type="Proteomes" id="UP000218172"/>
    </source>
</evidence>
<comment type="caution">
    <text evidence="3">The sequence shown here is derived from an EMBL/GenBank/DDBJ whole genome shotgun (WGS) entry which is preliminary data.</text>
</comment>
<dbReference type="SUPFAM" id="SSF48452">
    <property type="entry name" value="TPR-like"/>
    <property type="match status" value="2"/>
</dbReference>
<dbReference type="SMART" id="SM00028">
    <property type="entry name" value="TPR"/>
    <property type="match status" value="2"/>
</dbReference>
<keyword evidence="1" id="KW-0802">TPR repeat</keyword>
<sequence>MKTLSLVIFLLLSVNSIAQIHDPIALDADPFSATSAIAPRLDGLGDFHFEVTTDNAQSQYFFDQGMRLNAGFNHSEALRAFKEAIRLDPNNAMAFWGWALVLGPNLNLPMQDSVVDRAYQAMQRGLALKGRLSQREADYIDALALRYSADGSGRAALDKVYAEAMGALSEKYPDDLDAATLYAAALMNTNPWDYWYLDGSPKAHTQIVMEVLASVLERNPNNAAANHYWVHVVEAYRPELGVAAADALLPLMPAAGHLVHMPSHIYMRVGRYKDSWDVNAAASLADENYIEMCNAQGVLPLGYYPHNLHFQVWSAMFLGDSENAMAASRKIIERMPQQLSNNPFGANETFASQAVFTLVRFGLWEELLAEAQPPAEALYMQGIWHYGRGLARVHKGNMSQANSELADLHTAIAAVQAQPGYGIGFAAAEGLLSIAVNVLQGEIAAAQGDYTAALGYLDKAVRVQDTMRYNEPPDWYFPVRHILGAVLLEADLAGEAEVVYWEDLRRNPGNGYALFGLAQSLRVQGKQDILAEIEQRFAVAWQYGDVSLTTSRF</sequence>
<dbReference type="EMBL" id="NVQR01000041">
    <property type="protein sequence ID" value="PCH62338.1"/>
    <property type="molecule type" value="Genomic_DNA"/>
</dbReference>
<dbReference type="InterPro" id="IPR011990">
    <property type="entry name" value="TPR-like_helical_dom_sf"/>
</dbReference>
<organism evidence="3 4">
    <name type="scientific">SAR86 cluster bacterium</name>
    <dbReference type="NCBI Taxonomy" id="2030880"/>
    <lineage>
        <taxon>Bacteria</taxon>
        <taxon>Pseudomonadati</taxon>
        <taxon>Pseudomonadota</taxon>
        <taxon>Gammaproteobacteria</taxon>
        <taxon>SAR86 cluster</taxon>
    </lineage>
</organism>
<name>A0A2A4MR53_9GAMM</name>
<evidence type="ECO:0000313" key="3">
    <source>
        <dbReference type="EMBL" id="PCH62338.1"/>
    </source>
</evidence>
<dbReference type="PANTHER" id="PTHR45588:SF1">
    <property type="entry name" value="WW DOMAIN-CONTAINING PROTEIN"/>
    <property type="match status" value="1"/>
</dbReference>
<dbReference type="Proteomes" id="UP000218172">
    <property type="component" value="Unassembled WGS sequence"/>
</dbReference>
<feature type="chain" id="PRO_5012517356" evidence="2">
    <location>
        <begin position="19"/>
        <end position="553"/>
    </location>
</feature>
<gene>
    <name evidence="3" type="ORF">COC19_03015</name>
</gene>
<proteinExistence type="predicted"/>
<evidence type="ECO:0000256" key="2">
    <source>
        <dbReference type="SAM" id="SignalP"/>
    </source>
</evidence>
<keyword evidence="2" id="KW-0732">Signal</keyword>
<evidence type="ECO:0000256" key="1">
    <source>
        <dbReference type="PROSITE-ProRule" id="PRU00339"/>
    </source>
</evidence>
<dbReference type="PROSITE" id="PS50005">
    <property type="entry name" value="TPR"/>
    <property type="match status" value="1"/>
</dbReference>